<proteinExistence type="predicted"/>
<keyword evidence="2" id="KW-1185">Reference proteome</keyword>
<dbReference type="EMBL" id="JBIMZQ010000020">
    <property type="protein sequence ID" value="KAL3665531.1"/>
    <property type="molecule type" value="Genomic_DNA"/>
</dbReference>
<accession>A0ABD3FIJ9</accession>
<dbReference type="AlphaFoldDB" id="A0ABD3FIJ9"/>
<reference evidence="1 2" key="1">
    <citation type="submission" date="2024-09" db="EMBL/GenBank/DDBJ databases">
        <title>Genome sequencing and assembly of Phytophthora oleae, isolate VK10A, causative agent of rot of olive drupes.</title>
        <authorList>
            <person name="Conti Taguali S."/>
            <person name="Riolo M."/>
            <person name="La Spada F."/>
            <person name="Cacciola S.O."/>
            <person name="Dionisio G."/>
        </authorList>
    </citation>
    <scope>NUCLEOTIDE SEQUENCE [LARGE SCALE GENOMIC DNA]</scope>
    <source>
        <strain evidence="1 2">VK10A</strain>
    </source>
</reference>
<evidence type="ECO:0000313" key="1">
    <source>
        <dbReference type="EMBL" id="KAL3665531.1"/>
    </source>
</evidence>
<dbReference type="Proteomes" id="UP001632037">
    <property type="component" value="Unassembled WGS sequence"/>
</dbReference>
<evidence type="ECO:0000313" key="2">
    <source>
        <dbReference type="Proteomes" id="UP001632037"/>
    </source>
</evidence>
<organism evidence="1 2">
    <name type="scientific">Phytophthora oleae</name>
    <dbReference type="NCBI Taxonomy" id="2107226"/>
    <lineage>
        <taxon>Eukaryota</taxon>
        <taxon>Sar</taxon>
        <taxon>Stramenopiles</taxon>
        <taxon>Oomycota</taxon>
        <taxon>Peronosporomycetes</taxon>
        <taxon>Peronosporales</taxon>
        <taxon>Peronosporaceae</taxon>
        <taxon>Phytophthora</taxon>
    </lineage>
</organism>
<name>A0ABD3FIJ9_9STRA</name>
<gene>
    <name evidence="1" type="ORF">V7S43_009566</name>
</gene>
<protein>
    <submittedName>
        <fullName evidence="1">Uncharacterized protein</fullName>
    </submittedName>
</protein>
<comment type="caution">
    <text evidence="1">The sequence shown here is derived from an EMBL/GenBank/DDBJ whole genome shotgun (WGS) entry which is preliminary data.</text>
</comment>
<sequence length="63" mass="6856">MLLVDEEAVAESSLEFTSVATSKVPFTSNAESATASKTNDNRRSFAEATVWQLMFPSALSRRA</sequence>